<dbReference type="PROSITE" id="PS00059">
    <property type="entry name" value="ADH_ZINC"/>
    <property type="match status" value="1"/>
</dbReference>
<dbReference type="InterPro" id="IPR020843">
    <property type="entry name" value="ER"/>
</dbReference>
<evidence type="ECO:0000313" key="7">
    <source>
        <dbReference type="EMBL" id="KAF2092649.1"/>
    </source>
</evidence>
<evidence type="ECO:0000259" key="6">
    <source>
        <dbReference type="SMART" id="SM00829"/>
    </source>
</evidence>
<dbReference type="InterPro" id="IPR011032">
    <property type="entry name" value="GroES-like_sf"/>
</dbReference>
<keyword evidence="2 5" id="KW-0479">Metal-binding</keyword>
<dbReference type="PANTHER" id="PTHR42683">
    <property type="entry name" value="ALDEHYDE REDUCTASE"/>
    <property type="match status" value="1"/>
</dbReference>
<dbReference type="InterPro" id="IPR002328">
    <property type="entry name" value="ADH_Zn_CS"/>
</dbReference>
<dbReference type="FunFam" id="3.40.50.720:FF:000022">
    <property type="entry name" value="Cinnamyl alcohol dehydrogenase"/>
    <property type="match status" value="1"/>
</dbReference>
<dbReference type="SMART" id="SM00829">
    <property type="entry name" value="PKS_ER"/>
    <property type="match status" value="1"/>
</dbReference>
<evidence type="ECO:0000256" key="1">
    <source>
        <dbReference type="ARBA" id="ARBA00001947"/>
    </source>
</evidence>
<dbReference type="Pfam" id="PF08240">
    <property type="entry name" value="ADH_N"/>
    <property type="match status" value="1"/>
</dbReference>
<dbReference type="Gene3D" id="3.40.50.720">
    <property type="entry name" value="NAD(P)-binding Rossmann-like Domain"/>
    <property type="match status" value="1"/>
</dbReference>
<protein>
    <submittedName>
        <fullName evidence="7">GroES-like protein</fullName>
    </submittedName>
</protein>
<sequence length="362" mass="39240">MSDYKFEGWCGLDSNAASGNMQWQEYQPKPWTEDDVDIRITHCGMCASDLIFLRTPWAPDPYPCVVGHEIVGKAIRVGQNIKHIKEGDRVGVGPQASACLEPDCFACADGVENYCPRPEHVGTFGGRLPDGSRSYGGYAKYNRTPGHFVFEIPDKLNSHHAAPALCAGVTVYSALKHESVAGKKVGVVGLGGLGHFAVLFAKAMGAAHVVVISRSSSKKDDATQLGADDFLATSEEKAWHTPAGRLADRLDLIISTVASPGMPLAGYLSLLAFEGTIVQLGASVEPLPGFPPFLLMRKRNKIVGSAIGAPEEIRETLELMAEHNIRPWVEKHSMRDANEALKDLAHGSARYRYCLVDEKPTE</sequence>
<keyword evidence="4" id="KW-0560">Oxidoreductase</keyword>
<dbReference type="OrthoDB" id="1879366at2759"/>
<keyword evidence="3 5" id="KW-0862">Zinc</keyword>
<dbReference type="AlphaFoldDB" id="A0A9P4M4A1"/>
<dbReference type="InterPro" id="IPR013149">
    <property type="entry name" value="ADH-like_C"/>
</dbReference>
<dbReference type="InterPro" id="IPR047109">
    <property type="entry name" value="CAD-like"/>
</dbReference>
<dbReference type="InterPro" id="IPR013154">
    <property type="entry name" value="ADH-like_N"/>
</dbReference>
<gene>
    <name evidence="7" type="ORF">NA57DRAFT_82017</name>
</gene>
<name>A0A9P4M4A1_9PEZI</name>
<keyword evidence="8" id="KW-1185">Reference proteome</keyword>
<dbReference type="EMBL" id="ML978143">
    <property type="protein sequence ID" value="KAF2092649.1"/>
    <property type="molecule type" value="Genomic_DNA"/>
</dbReference>
<accession>A0A9P4M4A1</accession>
<dbReference type="Pfam" id="PF00107">
    <property type="entry name" value="ADH_zinc_N"/>
    <property type="match status" value="1"/>
</dbReference>
<dbReference type="InterPro" id="IPR036291">
    <property type="entry name" value="NAD(P)-bd_dom_sf"/>
</dbReference>
<dbReference type="GO" id="GO:0016616">
    <property type="term" value="F:oxidoreductase activity, acting on the CH-OH group of donors, NAD or NADP as acceptor"/>
    <property type="evidence" value="ECO:0007669"/>
    <property type="project" value="InterPro"/>
</dbReference>
<dbReference type="SUPFAM" id="SSF50129">
    <property type="entry name" value="GroES-like"/>
    <property type="match status" value="1"/>
</dbReference>
<dbReference type="GO" id="GO:0008270">
    <property type="term" value="F:zinc ion binding"/>
    <property type="evidence" value="ECO:0007669"/>
    <property type="project" value="InterPro"/>
</dbReference>
<dbReference type="CDD" id="cd05283">
    <property type="entry name" value="CAD1"/>
    <property type="match status" value="1"/>
</dbReference>
<proteinExistence type="inferred from homology"/>
<dbReference type="SUPFAM" id="SSF51735">
    <property type="entry name" value="NAD(P)-binding Rossmann-fold domains"/>
    <property type="match status" value="1"/>
</dbReference>
<evidence type="ECO:0000256" key="2">
    <source>
        <dbReference type="ARBA" id="ARBA00022723"/>
    </source>
</evidence>
<organism evidence="7 8">
    <name type="scientific">Rhizodiscina lignyota</name>
    <dbReference type="NCBI Taxonomy" id="1504668"/>
    <lineage>
        <taxon>Eukaryota</taxon>
        <taxon>Fungi</taxon>
        <taxon>Dikarya</taxon>
        <taxon>Ascomycota</taxon>
        <taxon>Pezizomycotina</taxon>
        <taxon>Dothideomycetes</taxon>
        <taxon>Pleosporomycetidae</taxon>
        <taxon>Aulographales</taxon>
        <taxon>Rhizodiscinaceae</taxon>
        <taxon>Rhizodiscina</taxon>
    </lineage>
</organism>
<comment type="cofactor">
    <cofactor evidence="1 5">
        <name>Zn(2+)</name>
        <dbReference type="ChEBI" id="CHEBI:29105"/>
    </cofactor>
</comment>
<dbReference type="Proteomes" id="UP000799772">
    <property type="component" value="Unassembled WGS sequence"/>
</dbReference>
<feature type="domain" description="Enoyl reductase (ER)" evidence="6">
    <location>
        <begin position="16"/>
        <end position="349"/>
    </location>
</feature>
<evidence type="ECO:0000256" key="5">
    <source>
        <dbReference type="RuleBase" id="RU361277"/>
    </source>
</evidence>
<comment type="caution">
    <text evidence="7">The sequence shown here is derived from an EMBL/GenBank/DDBJ whole genome shotgun (WGS) entry which is preliminary data.</text>
</comment>
<evidence type="ECO:0000256" key="3">
    <source>
        <dbReference type="ARBA" id="ARBA00022833"/>
    </source>
</evidence>
<comment type="similarity">
    <text evidence="5">Belongs to the zinc-containing alcohol dehydrogenase family.</text>
</comment>
<evidence type="ECO:0000256" key="4">
    <source>
        <dbReference type="ARBA" id="ARBA00023002"/>
    </source>
</evidence>
<dbReference type="Gene3D" id="3.90.180.10">
    <property type="entry name" value="Medium-chain alcohol dehydrogenases, catalytic domain"/>
    <property type="match status" value="1"/>
</dbReference>
<evidence type="ECO:0000313" key="8">
    <source>
        <dbReference type="Proteomes" id="UP000799772"/>
    </source>
</evidence>
<reference evidence="7" key="1">
    <citation type="journal article" date="2020" name="Stud. Mycol.">
        <title>101 Dothideomycetes genomes: a test case for predicting lifestyles and emergence of pathogens.</title>
        <authorList>
            <person name="Haridas S."/>
            <person name="Albert R."/>
            <person name="Binder M."/>
            <person name="Bloem J."/>
            <person name="Labutti K."/>
            <person name="Salamov A."/>
            <person name="Andreopoulos B."/>
            <person name="Baker S."/>
            <person name="Barry K."/>
            <person name="Bills G."/>
            <person name="Bluhm B."/>
            <person name="Cannon C."/>
            <person name="Castanera R."/>
            <person name="Culley D."/>
            <person name="Daum C."/>
            <person name="Ezra D."/>
            <person name="Gonzalez J."/>
            <person name="Henrissat B."/>
            <person name="Kuo A."/>
            <person name="Liang C."/>
            <person name="Lipzen A."/>
            <person name="Lutzoni F."/>
            <person name="Magnuson J."/>
            <person name="Mondo S."/>
            <person name="Nolan M."/>
            <person name="Ohm R."/>
            <person name="Pangilinan J."/>
            <person name="Park H.-J."/>
            <person name="Ramirez L."/>
            <person name="Alfaro M."/>
            <person name="Sun H."/>
            <person name="Tritt A."/>
            <person name="Yoshinaga Y."/>
            <person name="Zwiers L.-H."/>
            <person name="Turgeon B."/>
            <person name="Goodwin S."/>
            <person name="Spatafora J."/>
            <person name="Crous P."/>
            <person name="Grigoriev I."/>
        </authorList>
    </citation>
    <scope>NUCLEOTIDE SEQUENCE</scope>
    <source>
        <strain evidence="7">CBS 133067</strain>
    </source>
</reference>